<feature type="binding site" evidence="6">
    <location>
        <position position="116"/>
    </location>
    <ligand>
        <name>biotin</name>
        <dbReference type="ChEBI" id="CHEBI:57586"/>
    </ligand>
</feature>
<organism evidence="8 9">
    <name type="scientific">Candidatus Gullanella endobia</name>
    <dbReference type="NCBI Taxonomy" id="1070130"/>
    <lineage>
        <taxon>Bacteria</taxon>
        <taxon>Pseudomonadati</taxon>
        <taxon>Pseudomonadota</taxon>
        <taxon>Gammaproteobacteria</taxon>
        <taxon>Enterobacterales</taxon>
        <taxon>Enterobacteriaceae</taxon>
        <taxon>Candidatus Gullanella</taxon>
    </lineage>
</organism>
<keyword evidence="6" id="KW-0805">Transcription regulation</keyword>
<dbReference type="Gene3D" id="2.30.30.100">
    <property type="match status" value="1"/>
</dbReference>
<keyword evidence="9" id="KW-1185">Reference proteome</keyword>
<dbReference type="GO" id="GO:0003677">
    <property type="term" value="F:DNA binding"/>
    <property type="evidence" value="ECO:0007669"/>
    <property type="project" value="UniProtKB-UniRule"/>
</dbReference>
<dbReference type="GO" id="GO:0006355">
    <property type="term" value="P:regulation of DNA-templated transcription"/>
    <property type="evidence" value="ECO:0007669"/>
    <property type="project" value="UniProtKB-UniRule"/>
</dbReference>
<evidence type="ECO:0000313" key="8">
    <source>
        <dbReference type="EMBL" id="CUX96187.1"/>
    </source>
</evidence>
<dbReference type="PROSITE" id="PS51733">
    <property type="entry name" value="BPL_LPL_CATALYTIC"/>
    <property type="match status" value="1"/>
</dbReference>
<dbReference type="PANTHER" id="PTHR12835:SF5">
    <property type="entry name" value="BIOTIN--PROTEIN LIGASE"/>
    <property type="match status" value="1"/>
</dbReference>
<dbReference type="KEGG" id="ged:FVIR_GE00325"/>
<dbReference type="AlphaFoldDB" id="A0A143WRN2"/>
<name>A0A143WRN2_9ENTR</name>
<dbReference type="NCBIfam" id="TIGR00121">
    <property type="entry name" value="birA_ligase"/>
    <property type="match status" value="1"/>
</dbReference>
<dbReference type="Pfam" id="PF03099">
    <property type="entry name" value="BPL_LplA_LipB"/>
    <property type="match status" value="1"/>
</dbReference>
<dbReference type="InterPro" id="IPR003142">
    <property type="entry name" value="BPL_C"/>
</dbReference>
<dbReference type="Proteomes" id="UP000095665">
    <property type="component" value="Chromosome I"/>
</dbReference>
<keyword evidence="6" id="KW-0238">DNA-binding</keyword>
<keyword evidence="4 6" id="KW-0092">Biotin</keyword>
<evidence type="ECO:0000256" key="5">
    <source>
        <dbReference type="ARBA" id="ARBA00047846"/>
    </source>
</evidence>
<dbReference type="Pfam" id="PF02237">
    <property type="entry name" value="BPL_C"/>
    <property type="match status" value="1"/>
</dbReference>
<dbReference type="InterPro" id="IPR008988">
    <property type="entry name" value="Transcriptional_repressor_C"/>
</dbReference>
<keyword evidence="1 6" id="KW-0436">Ligase</keyword>
<dbReference type="InterPro" id="IPR045864">
    <property type="entry name" value="aa-tRNA-synth_II/BPL/LPL"/>
</dbReference>
<feature type="binding site" evidence="6">
    <location>
        <begin position="120"/>
        <end position="122"/>
    </location>
    <ligand>
        <name>biotin</name>
        <dbReference type="ChEBI" id="CHEBI:57586"/>
    </ligand>
</feature>
<dbReference type="GO" id="GO:0005737">
    <property type="term" value="C:cytoplasm"/>
    <property type="evidence" value="ECO:0007669"/>
    <property type="project" value="TreeGrafter"/>
</dbReference>
<protein>
    <recommendedName>
        <fullName evidence="6">Bifunctional ligase/repressor BirA</fullName>
    </recommendedName>
    <alternativeName>
        <fullName evidence="6">Biotin operon repressor</fullName>
    </alternativeName>
    <alternativeName>
        <fullName evidence="6">Biotin--[acetyl-CoA-carboxylase] ligase</fullName>
        <ecNumber evidence="6">6.3.4.15</ecNumber>
    </alternativeName>
    <alternativeName>
        <fullName evidence="6">Biotin--protein ligase</fullName>
    </alternativeName>
    <alternativeName>
        <fullName evidence="6">Biotin-[acetyl-CoA carboxylase] synthetase</fullName>
    </alternativeName>
</protein>
<reference evidence="9" key="1">
    <citation type="submission" date="2016-01" db="EMBL/GenBank/DDBJ databases">
        <authorList>
            <person name="Husnik F."/>
        </authorList>
    </citation>
    <scope>NUCLEOTIDE SEQUENCE [LARGE SCALE GENOMIC DNA]</scope>
</reference>
<dbReference type="InterPro" id="IPR030855">
    <property type="entry name" value="Bifunct_BirA"/>
</dbReference>
<dbReference type="FunFam" id="3.30.930.10:FF:000050">
    <property type="entry name" value="Bifunctional ligase/repressor BirA"/>
    <property type="match status" value="1"/>
</dbReference>
<dbReference type="InterPro" id="IPR036388">
    <property type="entry name" value="WH-like_DNA-bd_sf"/>
</dbReference>
<dbReference type="HAMAP" id="MF_00978">
    <property type="entry name" value="Bifunct_BirA"/>
    <property type="match status" value="1"/>
</dbReference>
<dbReference type="CDD" id="cd16442">
    <property type="entry name" value="BPL"/>
    <property type="match status" value="1"/>
</dbReference>
<dbReference type="InterPro" id="IPR036390">
    <property type="entry name" value="WH_DNA-bd_sf"/>
</dbReference>
<dbReference type="InterPro" id="IPR004408">
    <property type="entry name" value="Biotin_CoA_COase_ligase"/>
</dbReference>
<dbReference type="PANTHER" id="PTHR12835">
    <property type="entry name" value="BIOTIN PROTEIN LIGASE"/>
    <property type="match status" value="1"/>
</dbReference>
<dbReference type="GO" id="GO:0005524">
    <property type="term" value="F:ATP binding"/>
    <property type="evidence" value="ECO:0007669"/>
    <property type="project" value="UniProtKB-UniRule"/>
</dbReference>
<dbReference type="SUPFAM" id="SSF46785">
    <property type="entry name" value="Winged helix' DNA-binding domain"/>
    <property type="match status" value="1"/>
</dbReference>
<feature type="domain" description="BPL/LPL catalytic" evidence="7">
    <location>
        <begin position="70"/>
        <end position="258"/>
    </location>
</feature>
<evidence type="ECO:0000256" key="3">
    <source>
        <dbReference type="ARBA" id="ARBA00022840"/>
    </source>
</evidence>
<dbReference type="EMBL" id="LN999832">
    <property type="protein sequence ID" value="CUX96187.1"/>
    <property type="molecule type" value="Genomic_DNA"/>
</dbReference>
<dbReference type="NCBIfam" id="NF008847">
    <property type="entry name" value="PRK11886.1-2"/>
    <property type="match status" value="1"/>
</dbReference>
<dbReference type="Gene3D" id="3.30.930.10">
    <property type="entry name" value="Bira Bifunctional Protein, Domain 2"/>
    <property type="match status" value="1"/>
</dbReference>
<comment type="function">
    <text evidence="6">Acts both as a biotin--[acetyl-CoA-carboxylase] ligase and a biotin-operon repressor. In the presence of ATP, BirA activates biotin to form the BirA-biotinyl-5'-adenylate (BirA-bio-5'-AMP or holoBirA) complex. HoloBirA can either transfer the biotinyl moiety to the biotin carboxyl carrier protein (BCCP) subunit of acetyl-CoA carboxylase, or bind to the biotin operator site and inhibit transcription of the operon.</text>
</comment>
<feature type="binding site" evidence="6">
    <location>
        <position position="187"/>
    </location>
    <ligand>
        <name>biotin</name>
        <dbReference type="ChEBI" id="CHEBI:57586"/>
    </ligand>
</feature>
<dbReference type="SUPFAM" id="SSF50037">
    <property type="entry name" value="C-terminal domain of transcriptional repressors"/>
    <property type="match status" value="1"/>
</dbReference>
<keyword evidence="2 6" id="KW-0547">Nucleotide-binding</keyword>
<evidence type="ECO:0000256" key="2">
    <source>
        <dbReference type="ARBA" id="ARBA00022741"/>
    </source>
</evidence>
<accession>A0A143WRN2</accession>
<comment type="catalytic activity">
    <reaction evidence="5 6">
        <text>biotin + L-lysyl-[protein] + ATP = N(6)-biotinyl-L-lysyl-[protein] + AMP + diphosphate + H(+)</text>
        <dbReference type="Rhea" id="RHEA:11756"/>
        <dbReference type="Rhea" id="RHEA-COMP:9752"/>
        <dbReference type="Rhea" id="RHEA-COMP:10505"/>
        <dbReference type="ChEBI" id="CHEBI:15378"/>
        <dbReference type="ChEBI" id="CHEBI:29969"/>
        <dbReference type="ChEBI" id="CHEBI:30616"/>
        <dbReference type="ChEBI" id="CHEBI:33019"/>
        <dbReference type="ChEBI" id="CHEBI:57586"/>
        <dbReference type="ChEBI" id="CHEBI:83144"/>
        <dbReference type="ChEBI" id="CHEBI:456215"/>
        <dbReference type="EC" id="6.3.4.15"/>
    </reaction>
</comment>
<feature type="binding site" evidence="6">
    <location>
        <begin position="93"/>
        <end position="95"/>
    </location>
    <ligand>
        <name>biotin</name>
        <dbReference type="ChEBI" id="CHEBI:57586"/>
    </ligand>
</feature>
<dbReference type="STRING" id="1070130.FVIR_GE00325"/>
<keyword evidence="3 6" id="KW-0067">ATP-binding</keyword>
<dbReference type="InterPro" id="IPR004143">
    <property type="entry name" value="BPL_LPL_catalytic"/>
</dbReference>
<evidence type="ECO:0000256" key="4">
    <source>
        <dbReference type="ARBA" id="ARBA00023267"/>
    </source>
</evidence>
<dbReference type="NCBIfam" id="NF008849">
    <property type="entry name" value="PRK11886.1-4"/>
    <property type="match status" value="1"/>
</dbReference>
<evidence type="ECO:0000256" key="1">
    <source>
        <dbReference type="ARBA" id="ARBA00022598"/>
    </source>
</evidence>
<dbReference type="GO" id="GO:0004077">
    <property type="term" value="F:biotin--[biotin carboxyl-carrier protein] ligase activity"/>
    <property type="evidence" value="ECO:0007669"/>
    <property type="project" value="UniProtKB-UniRule"/>
</dbReference>
<comment type="similarity">
    <text evidence="6">Belongs to the biotin--protein ligase family.</text>
</comment>
<evidence type="ECO:0000259" key="7">
    <source>
        <dbReference type="PROSITE" id="PS51733"/>
    </source>
</evidence>
<dbReference type="RefSeq" id="WP_067498114.1">
    <property type="nucleotide sequence ID" value="NZ_LN999832.1"/>
</dbReference>
<sequence>MNNNILHTTIPLKLINLLADGKFHSIEQFNMLLGVNNACIKKYIKIVRNWGVDIFTMPGKGYRLYAPLQLLDENIIRKLLPEGRLTVLPVIDSTNQYLIEHIGSIQTGDACVAEYQAQGRGRRGRQWISPFGNNLYLSLYWRFEKGLESSGGISLMVGIVMAEVLKRFGAEKVQVKWPNDLYLNNRKLAGILVEIFGKVDNTTHIVIGAGINLAMRESTVGKIDQEWINLKESGVTIDRNVLAAELTSTLRQAFLQFERNGFSPFFSRWQALDNFLNRPVKLLVAEQEIKGIARGIDAQGALILEQEGKLHAYFDGNISLRNQ</sequence>
<gene>
    <name evidence="6 8" type="primary">birA</name>
    <name evidence="8" type="ORF">FVIR_GE00325</name>
</gene>
<dbReference type="EC" id="6.3.4.15" evidence="6"/>
<dbReference type="PATRIC" id="fig|1070130.3.peg.533"/>
<feature type="DNA-binding region" description="H-T-H motif" evidence="6">
    <location>
        <begin position="26"/>
        <end position="45"/>
    </location>
</feature>
<evidence type="ECO:0000313" key="9">
    <source>
        <dbReference type="Proteomes" id="UP000095665"/>
    </source>
</evidence>
<proteinExistence type="inferred from homology"/>
<keyword evidence="6" id="KW-0678">Repressor</keyword>
<keyword evidence="6" id="KW-0804">Transcription</keyword>
<evidence type="ECO:0000256" key="6">
    <source>
        <dbReference type="HAMAP-Rule" id="MF_00978"/>
    </source>
</evidence>
<dbReference type="SUPFAM" id="SSF55681">
    <property type="entry name" value="Class II aaRS and biotin synthetases"/>
    <property type="match status" value="1"/>
</dbReference>
<dbReference type="Gene3D" id="1.10.10.10">
    <property type="entry name" value="Winged helix-like DNA-binding domain superfamily/Winged helix DNA-binding domain"/>
    <property type="match status" value="1"/>
</dbReference>